<dbReference type="OMA" id="CWLGSSP"/>
<protein>
    <submittedName>
        <fullName evidence="2">Uncharacterized protein</fullName>
    </submittedName>
</protein>
<name>A0A2T4H6I9_FUSCU</name>
<feature type="region of interest" description="Disordered" evidence="1">
    <location>
        <begin position="114"/>
        <end position="143"/>
    </location>
</feature>
<sequence length="143" mass="15861">MSETGTRRTPLATNWTKNFNMENISNRLNINSEKESQDLLLRNIRALPEREPLPPSTMASSSTQLSLMSRRDSESCSTTRNNVWIARTSECWLGSSPFDIPSSVEPRPGSFDLFPAAAAANSPPRPAGASRHQGLKKHHLEDV</sequence>
<evidence type="ECO:0000313" key="2">
    <source>
        <dbReference type="EMBL" id="PTD11432.1"/>
    </source>
</evidence>
<dbReference type="Proteomes" id="UP000241587">
    <property type="component" value="Unassembled WGS sequence"/>
</dbReference>
<dbReference type="EMBL" id="PVEM01000001">
    <property type="protein sequence ID" value="PTD11432.1"/>
    <property type="molecule type" value="Genomic_DNA"/>
</dbReference>
<accession>A0A2T4H6I9</accession>
<reference evidence="2 3" key="1">
    <citation type="submission" date="2018-02" db="EMBL/GenBank/DDBJ databases">
        <title>Fusarium culmorum secondary metabolites in fungal-bacterial-plant interactions.</title>
        <authorList>
            <person name="Schmidt R."/>
        </authorList>
    </citation>
    <scope>NUCLEOTIDE SEQUENCE [LARGE SCALE GENOMIC DNA]</scope>
    <source>
        <strain evidence="2 3">PV</strain>
    </source>
</reference>
<dbReference type="OrthoDB" id="4897974at2759"/>
<gene>
    <name evidence="2" type="ORF">FCULG_00002865</name>
</gene>
<evidence type="ECO:0000256" key="1">
    <source>
        <dbReference type="SAM" id="MobiDB-lite"/>
    </source>
</evidence>
<feature type="compositionally biased region" description="Polar residues" evidence="1">
    <location>
        <begin position="57"/>
        <end position="67"/>
    </location>
</feature>
<organism evidence="2 3">
    <name type="scientific">Fusarium culmorum</name>
    <dbReference type="NCBI Taxonomy" id="5516"/>
    <lineage>
        <taxon>Eukaryota</taxon>
        <taxon>Fungi</taxon>
        <taxon>Dikarya</taxon>
        <taxon>Ascomycota</taxon>
        <taxon>Pezizomycotina</taxon>
        <taxon>Sordariomycetes</taxon>
        <taxon>Hypocreomycetidae</taxon>
        <taxon>Hypocreales</taxon>
        <taxon>Nectriaceae</taxon>
        <taxon>Fusarium</taxon>
    </lineage>
</organism>
<proteinExistence type="predicted"/>
<feature type="region of interest" description="Disordered" evidence="1">
    <location>
        <begin position="48"/>
        <end position="73"/>
    </location>
</feature>
<keyword evidence="3" id="KW-1185">Reference proteome</keyword>
<feature type="compositionally biased region" description="Basic residues" evidence="1">
    <location>
        <begin position="133"/>
        <end position="143"/>
    </location>
</feature>
<dbReference type="AlphaFoldDB" id="A0A2T4H6I9"/>
<evidence type="ECO:0000313" key="3">
    <source>
        <dbReference type="Proteomes" id="UP000241587"/>
    </source>
</evidence>
<comment type="caution">
    <text evidence="2">The sequence shown here is derived from an EMBL/GenBank/DDBJ whole genome shotgun (WGS) entry which is preliminary data.</text>
</comment>